<evidence type="ECO:0000313" key="2">
    <source>
        <dbReference type="Proteomes" id="UP000772434"/>
    </source>
</evidence>
<dbReference type="Proteomes" id="UP000772434">
    <property type="component" value="Unassembled WGS sequence"/>
</dbReference>
<accession>A0A9P5U1A3</accession>
<keyword evidence="2" id="KW-1185">Reference proteome</keyword>
<organism evidence="1 2">
    <name type="scientific">Rhodocollybia butyracea</name>
    <dbReference type="NCBI Taxonomy" id="206335"/>
    <lineage>
        <taxon>Eukaryota</taxon>
        <taxon>Fungi</taxon>
        <taxon>Dikarya</taxon>
        <taxon>Basidiomycota</taxon>
        <taxon>Agaricomycotina</taxon>
        <taxon>Agaricomycetes</taxon>
        <taxon>Agaricomycetidae</taxon>
        <taxon>Agaricales</taxon>
        <taxon>Marasmiineae</taxon>
        <taxon>Omphalotaceae</taxon>
        <taxon>Rhodocollybia</taxon>
    </lineage>
</organism>
<proteinExistence type="predicted"/>
<sequence>MYKGKLQINCHGPCPLCETVITGMVGAQDDRILNLLDAVDPLEPESLFTEANTNSLILAISPLLLALLQPAITLVPTWRINTRSISIVARTCYNTRQCLAQPTTSQALYSVSTKEIFNNLQRDYYNDHHLPVHPVFGYPLPPAALDTALTITLLVDVGIALHLSMTCITGKYCSYRWTWREQRLLIRMVDIRPDTKFFDQQGSLVVPSLCSDGGGTAHTSRYGGNSGYVSYMADTGHDKKQGSMVVPSLCSDYHGGWQGLRQALTKDPALPPSRPSAPRLPLVSEKHLAFDLRQRLLSFQACFNYSLTLPRATFFLLYLGTFKHA</sequence>
<name>A0A9P5U1A3_9AGAR</name>
<dbReference type="AlphaFoldDB" id="A0A9P5U1A3"/>
<dbReference type="EMBL" id="JADNRY010000146">
    <property type="protein sequence ID" value="KAF9063435.1"/>
    <property type="molecule type" value="Genomic_DNA"/>
</dbReference>
<gene>
    <name evidence="1" type="ORF">BDP27DRAFT_1478317</name>
</gene>
<evidence type="ECO:0000313" key="1">
    <source>
        <dbReference type="EMBL" id="KAF9063435.1"/>
    </source>
</evidence>
<protein>
    <submittedName>
        <fullName evidence="1">Uncharacterized protein</fullName>
    </submittedName>
</protein>
<comment type="caution">
    <text evidence="1">The sequence shown here is derived from an EMBL/GenBank/DDBJ whole genome shotgun (WGS) entry which is preliminary data.</text>
</comment>
<reference evidence="1" key="1">
    <citation type="submission" date="2020-11" db="EMBL/GenBank/DDBJ databases">
        <authorList>
            <consortium name="DOE Joint Genome Institute"/>
            <person name="Ahrendt S."/>
            <person name="Riley R."/>
            <person name="Andreopoulos W."/>
            <person name="Labutti K."/>
            <person name="Pangilinan J."/>
            <person name="Ruiz-Duenas F.J."/>
            <person name="Barrasa J.M."/>
            <person name="Sanchez-Garcia M."/>
            <person name="Camarero S."/>
            <person name="Miyauchi S."/>
            <person name="Serrano A."/>
            <person name="Linde D."/>
            <person name="Babiker R."/>
            <person name="Drula E."/>
            <person name="Ayuso-Fernandez I."/>
            <person name="Pacheco R."/>
            <person name="Padilla G."/>
            <person name="Ferreira P."/>
            <person name="Barriuso J."/>
            <person name="Kellner H."/>
            <person name="Castanera R."/>
            <person name="Alfaro M."/>
            <person name="Ramirez L."/>
            <person name="Pisabarro A.G."/>
            <person name="Kuo A."/>
            <person name="Tritt A."/>
            <person name="Lipzen A."/>
            <person name="He G."/>
            <person name="Yan M."/>
            <person name="Ng V."/>
            <person name="Cullen D."/>
            <person name="Martin F."/>
            <person name="Rosso M.-N."/>
            <person name="Henrissat B."/>
            <person name="Hibbett D."/>
            <person name="Martinez A.T."/>
            <person name="Grigoriev I.V."/>
        </authorList>
    </citation>
    <scope>NUCLEOTIDE SEQUENCE</scope>
    <source>
        <strain evidence="1">AH 40177</strain>
    </source>
</reference>